<evidence type="ECO:0000313" key="1">
    <source>
        <dbReference type="EMBL" id="MBB4960993.1"/>
    </source>
</evidence>
<dbReference type="Proteomes" id="UP000578819">
    <property type="component" value="Unassembled WGS sequence"/>
</dbReference>
<dbReference type="AlphaFoldDB" id="A0A7W7WS45"/>
<comment type="caution">
    <text evidence="1">The sequence shown here is derived from an EMBL/GenBank/DDBJ whole genome shotgun (WGS) entry which is preliminary data.</text>
</comment>
<reference evidence="1 2" key="1">
    <citation type="submission" date="2020-08" db="EMBL/GenBank/DDBJ databases">
        <title>Sequencing the genomes of 1000 actinobacteria strains.</title>
        <authorList>
            <person name="Klenk H.-P."/>
        </authorList>
    </citation>
    <scope>NUCLEOTIDE SEQUENCE [LARGE SCALE GENOMIC DNA]</scope>
    <source>
        <strain evidence="1 2">DSM 45886</strain>
    </source>
</reference>
<proteinExistence type="predicted"/>
<evidence type="ECO:0000313" key="2">
    <source>
        <dbReference type="Proteomes" id="UP000578819"/>
    </source>
</evidence>
<accession>A0A7W7WS45</accession>
<sequence>MSVHDLVLDLDTHVDFTCALETYLIYPWVRDG</sequence>
<protein>
    <submittedName>
        <fullName evidence="1">Uncharacterized protein</fullName>
    </submittedName>
</protein>
<name>A0A7W7WS45_9ACTN</name>
<keyword evidence="2" id="KW-1185">Reference proteome</keyword>
<gene>
    <name evidence="1" type="ORF">FHR38_004726</name>
</gene>
<organism evidence="1 2">
    <name type="scientific">Micromonospora polyrhachis</name>
    <dbReference type="NCBI Taxonomy" id="1282883"/>
    <lineage>
        <taxon>Bacteria</taxon>
        <taxon>Bacillati</taxon>
        <taxon>Actinomycetota</taxon>
        <taxon>Actinomycetes</taxon>
        <taxon>Micromonosporales</taxon>
        <taxon>Micromonosporaceae</taxon>
        <taxon>Micromonospora</taxon>
    </lineage>
</organism>
<dbReference type="EMBL" id="JACHJW010000001">
    <property type="protein sequence ID" value="MBB4960993.1"/>
    <property type="molecule type" value="Genomic_DNA"/>
</dbReference>